<evidence type="ECO:0000313" key="2">
    <source>
        <dbReference type="Proteomes" id="UP000050525"/>
    </source>
</evidence>
<dbReference type="EMBL" id="AKHW03000533">
    <property type="protein sequence ID" value="KYO46272.1"/>
    <property type="molecule type" value="Genomic_DNA"/>
</dbReference>
<dbReference type="AlphaFoldDB" id="A0A151PB55"/>
<dbReference type="Proteomes" id="UP000050525">
    <property type="component" value="Unassembled WGS sequence"/>
</dbReference>
<reference evidence="1 2" key="1">
    <citation type="journal article" date="2012" name="Genome Biol.">
        <title>Sequencing three crocodilian genomes to illuminate the evolution of archosaurs and amniotes.</title>
        <authorList>
            <person name="St John J.A."/>
            <person name="Braun E.L."/>
            <person name="Isberg S.R."/>
            <person name="Miles L.G."/>
            <person name="Chong A.Y."/>
            <person name="Gongora J."/>
            <person name="Dalzell P."/>
            <person name="Moran C."/>
            <person name="Bed'hom B."/>
            <person name="Abzhanov A."/>
            <person name="Burgess S.C."/>
            <person name="Cooksey A.M."/>
            <person name="Castoe T.A."/>
            <person name="Crawford N.G."/>
            <person name="Densmore L.D."/>
            <person name="Drew J.C."/>
            <person name="Edwards S.V."/>
            <person name="Faircloth B.C."/>
            <person name="Fujita M.K."/>
            <person name="Greenwold M.J."/>
            <person name="Hoffmann F.G."/>
            <person name="Howard J.M."/>
            <person name="Iguchi T."/>
            <person name="Janes D.E."/>
            <person name="Khan S.Y."/>
            <person name="Kohno S."/>
            <person name="de Koning A.J."/>
            <person name="Lance S.L."/>
            <person name="McCarthy F.M."/>
            <person name="McCormack J.E."/>
            <person name="Merchant M.E."/>
            <person name="Peterson D.G."/>
            <person name="Pollock D.D."/>
            <person name="Pourmand N."/>
            <person name="Raney B.J."/>
            <person name="Roessler K.A."/>
            <person name="Sanford J.R."/>
            <person name="Sawyer R.H."/>
            <person name="Schmidt C.J."/>
            <person name="Triplett E.W."/>
            <person name="Tuberville T.D."/>
            <person name="Venegas-Anaya M."/>
            <person name="Howard J.T."/>
            <person name="Jarvis E.D."/>
            <person name="Guillette L.J.Jr."/>
            <person name="Glenn T.C."/>
            <person name="Green R.E."/>
            <person name="Ray D.A."/>
        </authorList>
    </citation>
    <scope>NUCLEOTIDE SEQUENCE [LARGE SCALE GENOMIC DNA]</scope>
    <source>
        <strain evidence="1">KSC_2009_1</strain>
    </source>
</reference>
<gene>
    <name evidence="1" type="ORF">Y1Q_0021803</name>
</gene>
<protein>
    <submittedName>
        <fullName evidence="1">Uncharacterized protein</fullName>
    </submittedName>
</protein>
<accession>A0A151PB55</accession>
<organism evidence="1 2">
    <name type="scientific">Alligator mississippiensis</name>
    <name type="common">American alligator</name>
    <dbReference type="NCBI Taxonomy" id="8496"/>
    <lineage>
        <taxon>Eukaryota</taxon>
        <taxon>Metazoa</taxon>
        <taxon>Chordata</taxon>
        <taxon>Craniata</taxon>
        <taxon>Vertebrata</taxon>
        <taxon>Euteleostomi</taxon>
        <taxon>Archelosauria</taxon>
        <taxon>Archosauria</taxon>
        <taxon>Crocodylia</taxon>
        <taxon>Alligatoridae</taxon>
        <taxon>Alligatorinae</taxon>
        <taxon>Alligator</taxon>
    </lineage>
</organism>
<name>A0A151PB55_ALLMI</name>
<keyword evidence="2" id="KW-1185">Reference proteome</keyword>
<comment type="caution">
    <text evidence="1">The sequence shown here is derived from an EMBL/GenBank/DDBJ whole genome shotgun (WGS) entry which is preliminary data.</text>
</comment>
<sequence length="82" mass="9370">MPYGYEHVNKLLQDKLVSKLRACQFPHVNSSQVLTMVYQAPCHHAAVAWTPCWCLDPRSNADDAHLDTITKVGGRPYLLWDF</sequence>
<evidence type="ECO:0000313" key="1">
    <source>
        <dbReference type="EMBL" id="KYO46272.1"/>
    </source>
</evidence>
<proteinExistence type="predicted"/>